<evidence type="ECO:0000256" key="7">
    <source>
        <dbReference type="ARBA" id="ARBA00022840"/>
    </source>
</evidence>
<keyword evidence="5" id="KW-0479">Metal-binding</keyword>
<comment type="catalytic activity">
    <reaction evidence="11">
        <text>O-(5'-adenylyl)-L-tyrosyl-[protein] + ATP = O-[5'-(adenylyl-(5'-&gt;3')-adenylyl)]-L-tyrosyl-[protein] + diphosphate</text>
        <dbReference type="Rhea" id="RHEA:66528"/>
        <dbReference type="Rhea" id="RHEA-COMP:13846"/>
        <dbReference type="Rhea" id="RHEA-COMP:17046"/>
        <dbReference type="ChEBI" id="CHEBI:30616"/>
        <dbReference type="ChEBI" id="CHEBI:33019"/>
        <dbReference type="ChEBI" id="CHEBI:83624"/>
        <dbReference type="ChEBI" id="CHEBI:167160"/>
    </reaction>
</comment>
<dbReference type="Gene3D" id="3.30.460.10">
    <property type="entry name" value="Beta Polymerase, domain 2"/>
    <property type="match status" value="1"/>
</dbReference>
<comment type="catalytic activity">
    <reaction evidence="12">
        <text>L-tyrosyl-[protein] + ATP = O-(5'-adenylyl)-L-tyrosyl-[protein] + diphosphate</text>
        <dbReference type="Rhea" id="RHEA:54288"/>
        <dbReference type="Rhea" id="RHEA-COMP:10136"/>
        <dbReference type="Rhea" id="RHEA-COMP:13846"/>
        <dbReference type="ChEBI" id="CHEBI:30616"/>
        <dbReference type="ChEBI" id="CHEBI:33019"/>
        <dbReference type="ChEBI" id="CHEBI:46858"/>
        <dbReference type="ChEBI" id="CHEBI:83624"/>
        <dbReference type="EC" id="2.7.7.108"/>
    </reaction>
</comment>
<dbReference type="EC" id="2.7.7.108" evidence="9"/>
<keyword evidence="3 14" id="KW-0808">Transferase</keyword>
<dbReference type="AlphaFoldDB" id="A0A150J7H1"/>
<gene>
    <name evidence="14" type="ORF">AMQ22_00388</name>
</gene>
<dbReference type="InterPro" id="IPR002934">
    <property type="entry name" value="Polymerase_NTP_transf_dom"/>
</dbReference>
<dbReference type="PANTHER" id="PTHR33571:SF14">
    <property type="entry name" value="PROTEIN ADENYLYLTRANSFERASE MJ0435-RELATED"/>
    <property type="match status" value="1"/>
</dbReference>
<evidence type="ECO:0000256" key="3">
    <source>
        <dbReference type="ARBA" id="ARBA00022679"/>
    </source>
</evidence>
<sequence length="95" mass="10849">MDRAERNKKLVSLLCERDAKKIEIFGSVARGEERATSDIDILVEFDGSPSLLDVVRIEREVSEEIGKKLDLVTKDSLGPYIRDKILKEAILIYER</sequence>
<evidence type="ECO:0000256" key="5">
    <source>
        <dbReference type="ARBA" id="ARBA00022723"/>
    </source>
</evidence>
<dbReference type="InterPro" id="IPR043519">
    <property type="entry name" value="NT_sf"/>
</dbReference>
<evidence type="ECO:0000256" key="2">
    <source>
        <dbReference type="ARBA" id="ARBA00022649"/>
    </source>
</evidence>
<protein>
    <recommendedName>
        <fullName evidence="9">protein adenylyltransferase</fullName>
        <ecNumber evidence="9">2.7.7.108</ecNumber>
    </recommendedName>
</protein>
<evidence type="ECO:0000256" key="10">
    <source>
        <dbReference type="ARBA" id="ARBA00038276"/>
    </source>
</evidence>
<dbReference type="GO" id="GO:0070733">
    <property type="term" value="F:AMPylase activity"/>
    <property type="evidence" value="ECO:0007669"/>
    <property type="project" value="UniProtKB-EC"/>
</dbReference>
<dbReference type="Proteomes" id="UP000075398">
    <property type="component" value="Unassembled WGS sequence"/>
</dbReference>
<evidence type="ECO:0000256" key="12">
    <source>
        <dbReference type="ARBA" id="ARBA00048696"/>
    </source>
</evidence>
<evidence type="ECO:0000256" key="6">
    <source>
        <dbReference type="ARBA" id="ARBA00022741"/>
    </source>
</evidence>
<dbReference type="GO" id="GO:0046872">
    <property type="term" value="F:metal ion binding"/>
    <property type="evidence" value="ECO:0007669"/>
    <property type="project" value="UniProtKB-KW"/>
</dbReference>
<name>A0A150J7H1_9EURY</name>
<proteinExistence type="inferred from homology"/>
<organism evidence="14 15">
    <name type="scientific">Candidatus Methanofastidiosum methylothiophilum</name>
    <dbReference type="NCBI Taxonomy" id="1705564"/>
    <lineage>
        <taxon>Archaea</taxon>
        <taxon>Methanobacteriati</taxon>
        <taxon>Methanobacteriota</taxon>
        <taxon>Stenosarchaea group</taxon>
        <taxon>Candidatus Methanofastidiosia</taxon>
        <taxon>Candidatus Methanofastidiosales</taxon>
        <taxon>Candidatus Methanofastidiosaceae</taxon>
        <taxon>Candidatus Methanofastidiosum</taxon>
    </lineage>
</organism>
<feature type="domain" description="Polymerase nucleotidyl transferase" evidence="13">
    <location>
        <begin position="8"/>
        <end position="91"/>
    </location>
</feature>
<accession>A0A150J7H1</accession>
<dbReference type="EMBL" id="LNGC01000009">
    <property type="protein sequence ID" value="KYC53179.1"/>
    <property type="molecule type" value="Genomic_DNA"/>
</dbReference>
<dbReference type="PANTHER" id="PTHR33571">
    <property type="entry name" value="SSL8005 PROTEIN"/>
    <property type="match status" value="1"/>
</dbReference>
<reference evidence="14 15" key="1">
    <citation type="journal article" date="2016" name="ISME J.">
        <title>Chasing the elusive Euryarchaeota class WSA2: genomes reveal a uniquely fastidious methyl-reducing methanogen.</title>
        <authorList>
            <person name="Nobu M.K."/>
            <person name="Narihiro T."/>
            <person name="Kuroda K."/>
            <person name="Mei R."/>
            <person name="Liu W.T."/>
        </authorList>
    </citation>
    <scope>NUCLEOTIDE SEQUENCE [LARGE SCALE GENOMIC DNA]</scope>
    <source>
        <strain evidence="14">U1lsi0528_Bin055</strain>
    </source>
</reference>
<evidence type="ECO:0000256" key="8">
    <source>
        <dbReference type="ARBA" id="ARBA00022842"/>
    </source>
</evidence>
<keyword evidence="2" id="KW-1277">Toxin-antitoxin system</keyword>
<dbReference type="CDD" id="cd05403">
    <property type="entry name" value="NT_KNTase_like"/>
    <property type="match status" value="1"/>
</dbReference>
<dbReference type="PATRIC" id="fig|1705409.3.peg.398"/>
<keyword evidence="6" id="KW-0547">Nucleotide-binding</keyword>
<comment type="cofactor">
    <cofactor evidence="1">
        <name>Mg(2+)</name>
        <dbReference type="ChEBI" id="CHEBI:18420"/>
    </cofactor>
</comment>
<evidence type="ECO:0000313" key="15">
    <source>
        <dbReference type="Proteomes" id="UP000075398"/>
    </source>
</evidence>
<evidence type="ECO:0000313" key="14">
    <source>
        <dbReference type="EMBL" id="KYC53179.1"/>
    </source>
</evidence>
<dbReference type="GO" id="GO:0005524">
    <property type="term" value="F:ATP binding"/>
    <property type="evidence" value="ECO:0007669"/>
    <property type="project" value="UniProtKB-KW"/>
</dbReference>
<comment type="caution">
    <text evidence="14">The sequence shown here is derived from an EMBL/GenBank/DDBJ whole genome shotgun (WGS) entry which is preliminary data.</text>
</comment>
<evidence type="ECO:0000256" key="1">
    <source>
        <dbReference type="ARBA" id="ARBA00001946"/>
    </source>
</evidence>
<evidence type="ECO:0000256" key="9">
    <source>
        <dbReference type="ARBA" id="ARBA00034531"/>
    </source>
</evidence>
<evidence type="ECO:0000256" key="11">
    <source>
        <dbReference type="ARBA" id="ARBA00047518"/>
    </source>
</evidence>
<comment type="similarity">
    <text evidence="10">Belongs to the MntA antitoxin family.</text>
</comment>
<keyword evidence="4" id="KW-0548">Nucleotidyltransferase</keyword>
<dbReference type="Pfam" id="PF01909">
    <property type="entry name" value="NTP_transf_2"/>
    <property type="match status" value="1"/>
</dbReference>
<evidence type="ECO:0000256" key="4">
    <source>
        <dbReference type="ARBA" id="ARBA00022695"/>
    </source>
</evidence>
<dbReference type="InterPro" id="IPR052038">
    <property type="entry name" value="Type-VII_TA_antitoxin"/>
</dbReference>
<dbReference type="SUPFAM" id="SSF81301">
    <property type="entry name" value="Nucleotidyltransferase"/>
    <property type="match status" value="1"/>
</dbReference>
<keyword evidence="8" id="KW-0460">Magnesium</keyword>
<evidence type="ECO:0000259" key="13">
    <source>
        <dbReference type="Pfam" id="PF01909"/>
    </source>
</evidence>
<keyword evidence="7" id="KW-0067">ATP-binding</keyword>